<dbReference type="SUPFAM" id="SSF109709">
    <property type="entry name" value="KorB DNA-binding domain-like"/>
    <property type="match status" value="1"/>
</dbReference>
<evidence type="ECO:0000256" key="1">
    <source>
        <dbReference type="ARBA" id="ARBA00006295"/>
    </source>
</evidence>
<sequence length="358" mass="40010">MSKAKDRKNALDSLFGGGGMADMVAAGSAQRPRLASGAIGAAEINLIRDERDRLKEEVSDLSGRLSSAVAVVELDPEKVHPSFVPDRMVVEHDPAFDALKESIEQTGQQVPILVRPHPTEENQYQIAFGHRRWRACRDLGIKVRGVVRALSDEELLIAQGQENHERKDLSFIETCLFVLRLSADYPQSVICKAINKDKSLVSKYRKLASTMPESFLMTIGPAPKIGRPRWEEMAGYFSEDGKMDPVHQKAVDWLFASEAFLDLDSDERFLAVLEALQEAESGVHTEALEQTEAPKTIKPAASANKGWFGDRRVAFKQTAKATSFTVDHTANPELADYLMQHIDELVRQFEEEHKEPEQ</sequence>
<gene>
    <name evidence="3" type="ORF">A3843_01245</name>
</gene>
<evidence type="ECO:0000313" key="4">
    <source>
        <dbReference type="Proteomes" id="UP000185783"/>
    </source>
</evidence>
<dbReference type="SUPFAM" id="SSF110849">
    <property type="entry name" value="ParB/Sulfiredoxin"/>
    <property type="match status" value="1"/>
</dbReference>
<dbReference type="CDD" id="cd16405">
    <property type="entry name" value="RepB_like_N"/>
    <property type="match status" value="1"/>
</dbReference>
<dbReference type="PANTHER" id="PTHR33375:SF1">
    <property type="entry name" value="CHROMOSOME-PARTITIONING PROTEIN PARB-RELATED"/>
    <property type="match status" value="1"/>
</dbReference>
<dbReference type="STRING" id="197461.A3843_01245"/>
<evidence type="ECO:0000259" key="2">
    <source>
        <dbReference type="SMART" id="SM00470"/>
    </source>
</evidence>
<dbReference type="SMART" id="SM00470">
    <property type="entry name" value="ParB"/>
    <property type="match status" value="1"/>
</dbReference>
<name>A0A1U7JMA2_9HYPH</name>
<dbReference type="InterPro" id="IPR003115">
    <property type="entry name" value="ParB_N"/>
</dbReference>
<dbReference type="Pfam" id="PF02195">
    <property type="entry name" value="ParB_N"/>
    <property type="match status" value="1"/>
</dbReference>
<dbReference type="InterPro" id="IPR050336">
    <property type="entry name" value="Chromosome_partition/occlusion"/>
</dbReference>
<dbReference type="Proteomes" id="UP000185783">
    <property type="component" value="Unassembled WGS sequence"/>
</dbReference>
<dbReference type="InterPro" id="IPR004437">
    <property type="entry name" value="ParB/RepB/Spo0J"/>
</dbReference>
<dbReference type="Gene3D" id="3.90.1530.10">
    <property type="entry name" value="Conserved hypothetical protein from pyrococcus furiosus pfu- 392566-001, ParB domain"/>
    <property type="match status" value="1"/>
</dbReference>
<dbReference type="Pfam" id="PF07506">
    <property type="entry name" value="RepB"/>
    <property type="match status" value="1"/>
</dbReference>
<dbReference type="GO" id="GO:0005694">
    <property type="term" value="C:chromosome"/>
    <property type="evidence" value="ECO:0007669"/>
    <property type="project" value="TreeGrafter"/>
</dbReference>
<dbReference type="RefSeq" id="WP_028482060.1">
    <property type="nucleotide sequence ID" value="NZ_LVVZ01000003.1"/>
</dbReference>
<reference evidence="3 4" key="1">
    <citation type="submission" date="2016-03" db="EMBL/GenBank/DDBJ databases">
        <title>Genome sequence of Nesiotobacter sp. nov., a moderately halophilic alphaproteobacterium isolated from the Yellow Sea, China.</title>
        <authorList>
            <person name="Zhang G."/>
            <person name="Zhang R."/>
        </authorList>
    </citation>
    <scope>NUCLEOTIDE SEQUENCE [LARGE SCALE GENOMIC DNA]</scope>
    <source>
        <strain evidence="3 4">WB1-6</strain>
    </source>
</reference>
<comment type="caution">
    <text evidence="3">The sequence shown here is derived from an EMBL/GenBank/DDBJ whole genome shotgun (WGS) entry which is preliminary data.</text>
</comment>
<organism evidence="3 4">
    <name type="scientific">Pseudovibrio exalbescens</name>
    <dbReference type="NCBI Taxonomy" id="197461"/>
    <lineage>
        <taxon>Bacteria</taxon>
        <taxon>Pseudomonadati</taxon>
        <taxon>Pseudomonadota</taxon>
        <taxon>Alphaproteobacteria</taxon>
        <taxon>Hyphomicrobiales</taxon>
        <taxon>Stappiaceae</taxon>
        <taxon>Pseudovibrio</taxon>
    </lineage>
</organism>
<evidence type="ECO:0000313" key="3">
    <source>
        <dbReference type="EMBL" id="OKL45781.1"/>
    </source>
</evidence>
<proteinExistence type="inferred from homology"/>
<dbReference type="GO" id="GO:0007059">
    <property type="term" value="P:chromosome segregation"/>
    <property type="evidence" value="ECO:0007669"/>
    <property type="project" value="TreeGrafter"/>
</dbReference>
<dbReference type="EMBL" id="LVVZ01000003">
    <property type="protein sequence ID" value="OKL45781.1"/>
    <property type="molecule type" value="Genomic_DNA"/>
</dbReference>
<comment type="similarity">
    <text evidence="1">Belongs to the ParB family.</text>
</comment>
<accession>A0A1U7JMA2</accession>
<feature type="domain" description="ParB-like N-terminal" evidence="2">
    <location>
        <begin position="72"/>
        <end position="164"/>
    </location>
</feature>
<dbReference type="InterPro" id="IPR037972">
    <property type="entry name" value="RepB_N"/>
</dbReference>
<dbReference type="NCBIfam" id="TIGR00180">
    <property type="entry name" value="parB_part"/>
    <property type="match status" value="1"/>
</dbReference>
<dbReference type="GO" id="GO:0003677">
    <property type="term" value="F:DNA binding"/>
    <property type="evidence" value="ECO:0007669"/>
    <property type="project" value="InterPro"/>
</dbReference>
<dbReference type="AlphaFoldDB" id="A0A1U7JMA2"/>
<dbReference type="InterPro" id="IPR011111">
    <property type="entry name" value="Plasmid_RepB"/>
</dbReference>
<keyword evidence="4" id="KW-1185">Reference proteome</keyword>
<dbReference type="InterPro" id="IPR036086">
    <property type="entry name" value="ParB/Sulfiredoxin_sf"/>
</dbReference>
<dbReference type="NCBIfam" id="TIGR03454">
    <property type="entry name" value="partition_RepB"/>
    <property type="match status" value="1"/>
</dbReference>
<dbReference type="PANTHER" id="PTHR33375">
    <property type="entry name" value="CHROMOSOME-PARTITIONING PROTEIN PARB-RELATED"/>
    <property type="match status" value="1"/>
</dbReference>
<protein>
    <submittedName>
        <fullName evidence="3">Plasmid partitioning protein RepB</fullName>
    </submittedName>
</protein>
<dbReference type="InterPro" id="IPR017819">
    <property type="entry name" value="Plasmid_partition_RepB"/>
</dbReference>